<gene>
    <name evidence="1" type="ORF">H5410_014987</name>
</gene>
<reference evidence="1 2" key="1">
    <citation type="submission" date="2020-09" db="EMBL/GenBank/DDBJ databases">
        <title>De no assembly of potato wild relative species, Solanum commersonii.</title>
        <authorList>
            <person name="Cho K."/>
        </authorList>
    </citation>
    <scope>NUCLEOTIDE SEQUENCE [LARGE SCALE GENOMIC DNA]</scope>
    <source>
        <strain evidence="1">LZ3.2</strain>
        <tissue evidence="1">Leaf</tissue>
    </source>
</reference>
<evidence type="ECO:0000313" key="2">
    <source>
        <dbReference type="Proteomes" id="UP000824120"/>
    </source>
</evidence>
<accession>A0A9J5ZST5</accession>
<dbReference type="AlphaFoldDB" id="A0A9J5ZST5"/>
<dbReference type="Proteomes" id="UP000824120">
    <property type="component" value="Chromosome 3"/>
</dbReference>
<dbReference type="EMBL" id="JACXVP010000003">
    <property type="protein sequence ID" value="KAG5615163.1"/>
    <property type="molecule type" value="Genomic_DNA"/>
</dbReference>
<protein>
    <submittedName>
        <fullName evidence="1">Uncharacterized protein</fullName>
    </submittedName>
</protein>
<name>A0A9J5ZST5_SOLCO</name>
<proteinExistence type="predicted"/>
<organism evidence="1 2">
    <name type="scientific">Solanum commersonii</name>
    <name type="common">Commerson's wild potato</name>
    <name type="synonym">Commerson's nightshade</name>
    <dbReference type="NCBI Taxonomy" id="4109"/>
    <lineage>
        <taxon>Eukaryota</taxon>
        <taxon>Viridiplantae</taxon>
        <taxon>Streptophyta</taxon>
        <taxon>Embryophyta</taxon>
        <taxon>Tracheophyta</taxon>
        <taxon>Spermatophyta</taxon>
        <taxon>Magnoliopsida</taxon>
        <taxon>eudicotyledons</taxon>
        <taxon>Gunneridae</taxon>
        <taxon>Pentapetalae</taxon>
        <taxon>asterids</taxon>
        <taxon>lamiids</taxon>
        <taxon>Solanales</taxon>
        <taxon>Solanaceae</taxon>
        <taxon>Solanoideae</taxon>
        <taxon>Solaneae</taxon>
        <taxon>Solanum</taxon>
    </lineage>
</organism>
<evidence type="ECO:0000313" key="1">
    <source>
        <dbReference type="EMBL" id="KAG5615163.1"/>
    </source>
</evidence>
<sequence>MSTLSLGHQFGGLGFATSLSGKPKTHGWFVFAKEWRRPTFNLGKMKSFFLQVSQKKSHQHERISQNTSKNSVGGSFGEVIRNVQLTWRFALWGDSSPSCTSLQHGHALASRTGTKGRVHPFGESLGVIGDAQASASLLFSASLFILRLSVHASTKTSNT</sequence>
<comment type="caution">
    <text evidence="1">The sequence shown here is derived from an EMBL/GenBank/DDBJ whole genome shotgun (WGS) entry which is preliminary data.</text>
</comment>
<keyword evidence="2" id="KW-1185">Reference proteome</keyword>